<feature type="compositionally biased region" description="Polar residues" evidence="1">
    <location>
        <begin position="1"/>
        <end position="24"/>
    </location>
</feature>
<name>A0A5C3PK65_9APHY</name>
<accession>A0A5C3PK65</accession>
<evidence type="ECO:0000256" key="1">
    <source>
        <dbReference type="SAM" id="MobiDB-lite"/>
    </source>
</evidence>
<keyword evidence="3" id="KW-1185">Reference proteome</keyword>
<dbReference type="Proteomes" id="UP000308197">
    <property type="component" value="Unassembled WGS sequence"/>
</dbReference>
<proteinExistence type="predicted"/>
<dbReference type="InParanoid" id="A0A5C3PK65"/>
<evidence type="ECO:0000313" key="3">
    <source>
        <dbReference type="Proteomes" id="UP000308197"/>
    </source>
</evidence>
<reference evidence="2 3" key="1">
    <citation type="journal article" date="2019" name="Nat. Ecol. Evol.">
        <title>Megaphylogeny resolves global patterns of mushroom evolution.</title>
        <authorList>
            <person name="Varga T."/>
            <person name="Krizsan K."/>
            <person name="Foldi C."/>
            <person name="Dima B."/>
            <person name="Sanchez-Garcia M."/>
            <person name="Sanchez-Ramirez S."/>
            <person name="Szollosi G.J."/>
            <person name="Szarkandi J.G."/>
            <person name="Papp V."/>
            <person name="Albert L."/>
            <person name="Andreopoulos W."/>
            <person name="Angelini C."/>
            <person name="Antonin V."/>
            <person name="Barry K.W."/>
            <person name="Bougher N.L."/>
            <person name="Buchanan P."/>
            <person name="Buyck B."/>
            <person name="Bense V."/>
            <person name="Catcheside P."/>
            <person name="Chovatia M."/>
            <person name="Cooper J."/>
            <person name="Damon W."/>
            <person name="Desjardin D."/>
            <person name="Finy P."/>
            <person name="Geml J."/>
            <person name="Haridas S."/>
            <person name="Hughes K."/>
            <person name="Justo A."/>
            <person name="Karasinski D."/>
            <person name="Kautmanova I."/>
            <person name="Kiss B."/>
            <person name="Kocsube S."/>
            <person name="Kotiranta H."/>
            <person name="LaButti K.M."/>
            <person name="Lechner B.E."/>
            <person name="Liimatainen K."/>
            <person name="Lipzen A."/>
            <person name="Lukacs Z."/>
            <person name="Mihaltcheva S."/>
            <person name="Morgado L.N."/>
            <person name="Niskanen T."/>
            <person name="Noordeloos M.E."/>
            <person name="Ohm R.A."/>
            <person name="Ortiz-Santana B."/>
            <person name="Ovrebo C."/>
            <person name="Racz N."/>
            <person name="Riley R."/>
            <person name="Savchenko A."/>
            <person name="Shiryaev A."/>
            <person name="Soop K."/>
            <person name="Spirin V."/>
            <person name="Szebenyi C."/>
            <person name="Tomsovsky M."/>
            <person name="Tulloss R.E."/>
            <person name="Uehling J."/>
            <person name="Grigoriev I.V."/>
            <person name="Vagvolgyi C."/>
            <person name="Papp T."/>
            <person name="Martin F.M."/>
            <person name="Miettinen O."/>
            <person name="Hibbett D.S."/>
            <person name="Nagy L.G."/>
        </authorList>
    </citation>
    <scope>NUCLEOTIDE SEQUENCE [LARGE SCALE GENOMIC DNA]</scope>
    <source>
        <strain evidence="2 3">HHB13444</strain>
    </source>
</reference>
<feature type="compositionally biased region" description="Low complexity" evidence="1">
    <location>
        <begin position="99"/>
        <end position="112"/>
    </location>
</feature>
<evidence type="ECO:0000313" key="2">
    <source>
        <dbReference type="EMBL" id="TFK86353.1"/>
    </source>
</evidence>
<organism evidence="2 3">
    <name type="scientific">Polyporus arcularius HHB13444</name>
    <dbReference type="NCBI Taxonomy" id="1314778"/>
    <lineage>
        <taxon>Eukaryota</taxon>
        <taxon>Fungi</taxon>
        <taxon>Dikarya</taxon>
        <taxon>Basidiomycota</taxon>
        <taxon>Agaricomycotina</taxon>
        <taxon>Agaricomycetes</taxon>
        <taxon>Polyporales</taxon>
        <taxon>Polyporaceae</taxon>
        <taxon>Polyporus</taxon>
    </lineage>
</organism>
<gene>
    <name evidence="2" type="ORF">K466DRAFT_155768</name>
</gene>
<dbReference type="EMBL" id="ML211203">
    <property type="protein sequence ID" value="TFK86353.1"/>
    <property type="molecule type" value="Genomic_DNA"/>
</dbReference>
<dbReference type="AlphaFoldDB" id="A0A5C3PK65"/>
<feature type="region of interest" description="Disordered" evidence="1">
    <location>
        <begin position="1"/>
        <end position="127"/>
    </location>
</feature>
<protein>
    <submittedName>
        <fullName evidence="2">Uncharacterized protein</fullName>
    </submittedName>
</protein>
<sequence length="127" mass="14185">MSRQTSRNPSQNSGTPQPDASSSEWCVPFLSHRRQLTTEKIFPTAPPRVQSSPRRHRRERGHIPDRPGLAAQAVARPSRSRRTERADPGLPRAHRPRAGRGLVRLALARLQGPRVRDTKPQPGGDAR</sequence>